<accession>A0A0C3BZQ8</accession>
<gene>
    <name evidence="1" type="ORF">M413DRAFT_143963</name>
</gene>
<dbReference type="AlphaFoldDB" id="A0A0C3BZQ8"/>
<reference evidence="2" key="2">
    <citation type="submission" date="2015-01" db="EMBL/GenBank/DDBJ databases">
        <title>Evolutionary Origins and Diversification of the Mycorrhizal Mutualists.</title>
        <authorList>
            <consortium name="DOE Joint Genome Institute"/>
            <consortium name="Mycorrhizal Genomics Consortium"/>
            <person name="Kohler A."/>
            <person name="Kuo A."/>
            <person name="Nagy L.G."/>
            <person name="Floudas D."/>
            <person name="Copeland A."/>
            <person name="Barry K.W."/>
            <person name="Cichocki N."/>
            <person name="Veneault-Fourrey C."/>
            <person name="LaButti K."/>
            <person name="Lindquist E.A."/>
            <person name="Lipzen A."/>
            <person name="Lundell T."/>
            <person name="Morin E."/>
            <person name="Murat C."/>
            <person name="Riley R."/>
            <person name="Ohm R."/>
            <person name="Sun H."/>
            <person name="Tunlid A."/>
            <person name="Henrissat B."/>
            <person name="Grigoriev I.V."/>
            <person name="Hibbett D.S."/>
            <person name="Martin F."/>
        </authorList>
    </citation>
    <scope>NUCLEOTIDE SEQUENCE [LARGE SCALE GENOMIC DNA]</scope>
    <source>
        <strain evidence="2">h7</strain>
    </source>
</reference>
<protein>
    <recommendedName>
        <fullName evidence="3">F-box domain-containing protein</fullName>
    </recommendedName>
</protein>
<dbReference type="InterPro" id="IPR032675">
    <property type="entry name" value="LRR_dom_sf"/>
</dbReference>
<dbReference type="OrthoDB" id="3039255at2759"/>
<name>A0A0C3BZQ8_HEBCY</name>
<dbReference type="Gene3D" id="3.80.10.10">
    <property type="entry name" value="Ribonuclease Inhibitor"/>
    <property type="match status" value="1"/>
</dbReference>
<dbReference type="Proteomes" id="UP000053424">
    <property type="component" value="Unassembled WGS sequence"/>
</dbReference>
<evidence type="ECO:0000313" key="2">
    <source>
        <dbReference type="Proteomes" id="UP000053424"/>
    </source>
</evidence>
<evidence type="ECO:0000313" key="1">
    <source>
        <dbReference type="EMBL" id="KIM42080.1"/>
    </source>
</evidence>
<reference evidence="1 2" key="1">
    <citation type="submission" date="2014-04" db="EMBL/GenBank/DDBJ databases">
        <authorList>
            <consortium name="DOE Joint Genome Institute"/>
            <person name="Kuo A."/>
            <person name="Gay G."/>
            <person name="Dore J."/>
            <person name="Kohler A."/>
            <person name="Nagy L.G."/>
            <person name="Floudas D."/>
            <person name="Copeland A."/>
            <person name="Barry K.W."/>
            <person name="Cichocki N."/>
            <person name="Veneault-Fourrey C."/>
            <person name="LaButti K."/>
            <person name="Lindquist E.A."/>
            <person name="Lipzen A."/>
            <person name="Lundell T."/>
            <person name="Morin E."/>
            <person name="Murat C."/>
            <person name="Sun H."/>
            <person name="Tunlid A."/>
            <person name="Henrissat B."/>
            <person name="Grigoriev I.V."/>
            <person name="Hibbett D.S."/>
            <person name="Martin F."/>
            <person name="Nordberg H.P."/>
            <person name="Cantor M.N."/>
            <person name="Hua S.X."/>
        </authorList>
    </citation>
    <scope>NUCLEOTIDE SEQUENCE [LARGE SCALE GENOMIC DNA]</scope>
    <source>
        <strain evidence="2">h7</strain>
    </source>
</reference>
<dbReference type="EMBL" id="KN831779">
    <property type="protein sequence ID" value="KIM42080.1"/>
    <property type="molecule type" value="Genomic_DNA"/>
</dbReference>
<dbReference type="HOGENOM" id="CLU_028894_2_0_1"/>
<evidence type="ECO:0008006" key="3">
    <source>
        <dbReference type="Google" id="ProtNLM"/>
    </source>
</evidence>
<organism evidence="1 2">
    <name type="scientific">Hebeloma cylindrosporum</name>
    <dbReference type="NCBI Taxonomy" id="76867"/>
    <lineage>
        <taxon>Eukaryota</taxon>
        <taxon>Fungi</taxon>
        <taxon>Dikarya</taxon>
        <taxon>Basidiomycota</taxon>
        <taxon>Agaricomycotina</taxon>
        <taxon>Agaricomycetes</taxon>
        <taxon>Agaricomycetidae</taxon>
        <taxon>Agaricales</taxon>
        <taxon>Agaricineae</taxon>
        <taxon>Hymenogastraceae</taxon>
        <taxon>Hebeloma</taxon>
    </lineage>
</organism>
<keyword evidence="2" id="KW-1185">Reference proteome</keyword>
<dbReference type="SUPFAM" id="SSF52047">
    <property type="entry name" value="RNI-like"/>
    <property type="match status" value="1"/>
</dbReference>
<sequence>MVDIQLPFDIWLHITSFLSKAELWDIRTINRMIFDIALDNHYRSVNINLDFCERKENIQSFRRLVDRNVARRVRTILLSRNAPDSLDLTDIPPASQGWYVYFKRCYQGCVLDEAAILTRVFNRFNNVSNMHIEINDSRNLRNFDQGISLIQAAWKSFYPGLYSLTIAAPVDVISAIIPSSPTFTSLECLSLTVFAPPMCDDSKLSESLATDIQGFINRHRQTLRSLDLSGRILKYTVPLVAKIDLGGLLACLDNIPHLTSLAFKSTPSIDPTAVARFLDLHSKRLHNLDITIIAADSSSREIPFTYPFLRHIQIPIPDLNTLSLAFADVSQCCWAVPTLDVLQDYIGQYSFSLTSFKLLHAMLSRKHALALFDPKGCFRSSTNLRHMVIGLESLTPDILDHISTTLPNLYELEVRFHAFRGHGDSPSEKEEQEFCMEIEHHNYSAWKLQHLVALFLDRNDGELAAPACNAALVLALPGIQTLNSVSRSNYLRSSPPAIVTQ</sequence>
<proteinExistence type="predicted"/>